<gene>
    <name evidence="15" type="primary">ileS</name>
    <name evidence="18" type="ORF">JZ786_20550</name>
</gene>
<dbReference type="EMBL" id="CP071182">
    <property type="protein sequence ID" value="QSO46798.1"/>
    <property type="molecule type" value="Genomic_DNA"/>
</dbReference>
<evidence type="ECO:0000256" key="15">
    <source>
        <dbReference type="HAMAP-Rule" id="MF_02003"/>
    </source>
</evidence>
<dbReference type="InterPro" id="IPR013155">
    <property type="entry name" value="M/V/L/I-tRNA-synth_anticd-bd"/>
</dbReference>
<evidence type="ECO:0000256" key="3">
    <source>
        <dbReference type="ARBA" id="ARBA00007078"/>
    </source>
</evidence>
<evidence type="ECO:0000256" key="2">
    <source>
        <dbReference type="ARBA" id="ARBA00004496"/>
    </source>
</evidence>
<evidence type="ECO:0000256" key="9">
    <source>
        <dbReference type="ARBA" id="ARBA00022833"/>
    </source>
</evidence>
<dbReference type="PRINTS" id="PR00984">
    <property type="entry name" value="TRNASYNTHILE"/>
</dbReference>
<comment type="function">
    <text evidence="13 15">Catalyzes the attachment of isoleucine to tRNA(Ile). As IleRS can inadvertently accommodate and process structurally similar amino acids such as valine, to avoid such errors it has two additional distinct tRNA(Ile)-dependent editing activities. One activity is designated as 'pretransfer' editing and involves the hydrolysis of activated Val-AMP. The other activity is designated 'posttransfer' editing and involves deacylation of mischarged Val-tRNA(Ile).</text>
</comment>
<keyword evidence="11 15" id="KW-0648">Protein biosynthesis</keyword>
<dbReference type="Pfam" id="PF08264">
    <property type="entry name" value="Anticodon_1"/>
    <property type="match status" value="1"/>
</dbReference>
<dbReference type="CDD" id="cd00818">
    <property type="entry name" value="IleRS_core"/>
    <property type="match status" value="1"/>
</dbReference>
<dbReference type="GO" id="GO:0006428">
    <property type="term" value="P:isoleucyl-tRNA aminoacylation"/>
    <property type="evidence" value="ECO:0007669"/>
    <property type="project" value="UniProtKB-UniRule"/>
</dbReference>
<evidence type="ECO:0000256" key="8">
    <source>
        <dbReference type="ARBA" id="ARBA00022741"/>
    </source>
</evidence>
<feature type="short sequence motif" description="'KMSKS' region" evidence="15">
    <location>
        <begin position="603"/>
        <end position="607"/>
    </location>
</feature>
<keyword evidence="12 15" id="KW-0030">Aminoacyl-tRNA synthetase</keyword>
<keyword evidence="8 15" id="KW-0547">Nucleotide-binding</keyword>
<evidence type="ECO:0000256" key="12">
    <source>
        <dbReference type="ARBA" id="ARBA00023146"/>
    </source>
</evidence>
<evidence type="ECO:0000313" key="18">
    <source>
        <dbReference type="EMBL" id="QSO46798.1"/>
    </source>
</evidence>
<keyword evidence="6 15" id="KW-0436">Ligase</keyword>
<dbReference type="AlphaFoldDB" id="A0A9X7VXC2"/>
<comment type="similarity">
    <text evidence="3 15">Belongs to the class-I aminoacyl-tRNA synthetase family. IleS type 2 subfamily.</text>
</comment>
<feature type="domain" description="Methionyl/Valyl/Leucyl/Isoleucyl-tRNA synthetase anticodon-binding" evidence="17">
    <location>
        <begin position="690"/>
        <end position="841"/>
    </location>
</feature>
<evidence type="ECO:0000256" key="14">
    <source>
        <dbReference type="ARBA" id="ARBA00048359"/>
    </source>
</evidence>
<dbReference type="InterPro" id="IPR002300">
    <property type="entry name" value="aa-tRNA-synth_Ia"/>
</dbReference>
<dbReference type="GO" id="GO:0005737">
    <property type="term" value="C:cytoplasm"/>
    <property type="evidence" value="ECO:0007669"/>
    <property type="project" value="UniProtKB-SubCell"/>
</dbReference>
<dbReference type="FunFam" id="3.40.50.620:FF:000075">
    <property type="entry name" value="Isoleucine--tRNA ligase"/>
    <property type="match status" value="1"/>
</dbReference>
<evidence type="ECO:0000256" key="10">
    <source>
        <dbReference type="ARBA" id="ARBA00022840"/>
    </source>
</evidence>
<evidence type="ECO:0000256" key="11">
    <source>
        <dbReference type="ARBA" id="ARBA00022917"/>
    </source>
</evidence>
<dbReference type="HAMAP" id="MF_02003">
    <property type="entry name" value="Ile_tRNA_synth_type2"/>
    <property type="match status" value="1"/>
</dbReference>
<evidence type="ECO:0000313" key="19">
    <source>
        <dbReference type="Proteomes" id="UP000663505"/>
    </source>
</evidence>
<dbReference type="GO" id="GO:0008270">
    <property type="term" value="F:zinc ion binding"/>
    <property type="evidence" value="ECO:0007669"/>
    <property type="project" value="UniProtKB-UniRule"/>
</dbReference>
<dbReference type="InterPro" id="IPR033709">
    <property type="entry name" value="Anticodon_Ile_ABEc"/>
</dbReference>
<keyword evidence="5 15" id="KW-0963">Cytoplasm</keyword>
<dbReference type="InterPro" id="IPR009080">
    <property type="entry name" value="tRNAsynth_Ia_anticodon-bd"/>
</dbReference>
<feature type="domain" description="Aminoacyl-tRNA synthetase class Ia" evidence="16">
    <location>
        <begin position="18"/>
        <end position="632"/>
    </location>
</feature>
<evidence type="ECO:0000256" key="6">
    <source>
        <dbReference type="ARBA" id="ARBA00022598"/>
    </source>
</evidence>
<dbReference type="KEGG" id="afx:JZ786_20550"/>
<dbReference type="GO" id="GO:0000049">
    <property type="term" value="F:tRNA binding"/>
    <property type="evidence" value="ECO:0007669"/>
    <property type="project" value="InterPro"/>
</dbReference>
<evidence type="ECO:0000256" key="1">
    <source>
        <dbReference type="ARBA" id="ARBA00001947"/>
    </source>
</evidence>
<feature type="binding site" evidence="15">
    <location>
        <position position="606"/>
    </location>
    <ligand>
        <name>ATP</name>
        <dbReference type="ChEBI" id="CHEBI:30616"/>
    </ligand>
</feature>
<comment type="cofactor">
    <cofactor evidence="1 15">
        <name>Zn(2+)</name>
        <dbReference type="ChEBI" id="CHEBI:29105"/>
    </cofactor>
</comment>
<dbReference type="CDD" id="cd07961">
    <property type="entry name" value="Anticodon_Ia_Ile_ABEc"/>
    <property type="match status" value="1"/>
</dbReference>
<dbReference type="Gene3D" id="1.10.730.10">
    <property type="entry name" value="Isoleucyl-tRNA Synthetase, Domain 1"/>
    <property type="match status" value="1"/>
</dbReference>
<dbReference type="GO" id="GO:0002161">
    <property type="term" value="F:aminoacyl-tRNA deacylase activity"/>
    <property type="evidence" value="ECO:0007669"/>
    <property type="project" value="InterPro"/>
</dbReference>
<evidence type="ECO:0000256" key="13">
    <source>
        <dbReference type="ARBA" id="ARBA00025217"/>
    </source>
</evidence>
<evidence type="ECO:0000259" key="16">
    <source>
        <dbReference type="Pfam" id="PF00133"/>
    </source>
</evidence>
<dbReference type="EC" id="6.1.1.5" evidence="15"/>
<feature type="short sequence motif" description="'HIGH' region" evidence="15">
    <location>
        <begin position="48"/>
        <end position="58"/>
    </location>
</feature>
<dbReference type="SUPFAM" id="SSF50677">
    <property type="entry name" value="ValRS/IleRS/LeuRS editing domain"/>
    <property type="match status" value="1"/>
</dbReference>
<keyword evidence="9 15" id="KW-0862">Zinc</keyword>
<organism evidence="18 19">
    <name type="scientific">Alicyclobacillus mengziensis</name>
    <dbReference type="NCBI Taxonomy" id="2931921"/>
    <lineage>
        <taxon>Bacteria</taxon>
        <taxon>Bacillati</taxon>
        <taxon>Bacillota</taxon>
        <taxon>Bacilli</taxon>
        <taxon>Bacillales</taxon>
        <taxon>Alicyclobacillaceae</taxon>
        <taxon>Alicyclobacillus</taxon>
    </lineage>
</organism>
<dbReference type="RefSeq" id="WP_206656160.1">
    <property type="nucleotide sequence ID" value="NZ_CP071182.1"/>
</dbReference>
<dbReference type="FunFam" id="3.40.50.620:FF:000063">
    <property type="entry name" value="Isoleucine--tRNA ligase"/>
    <property type="match status" value="1"/>
</dbReference>
<dbReference type="Pfam" id="PF00133">
    <property type="entry name" value="tRNA-synt_1"/>
    <property type="match status" value="1"/>
</dbReference>
<dbReference type="SUPFAM" id="SSF47323">
    <property type="entry name" value="Anticodon-binding domain of a subclass of class I aminoacyl-tRNA synthetases"/>
    <property type="match status" value="1"/>
</dbReference>
<dbReference type="InterPro" id="IPR002301">
    <property type="entry name" value="Ile-tRNA-ligase"/>
</dbReference>
<dbReference type="Pfam" id="PF19302">
    <property type="entry name" value="DUF5915"/>
    <property type="match status" value="1"/>
</dbReference>
<comment type="domain">
    <text evidence="15">IleRS has two distinct active sites: one for aminoacylation and one for editing. The misactivated valine is translocated from the active site to the editing site, which sterically excludes the correctly activated isoleucine. The single editing site contains two valyl binding pockets, one specific for each substrate (Val-AMP or Val-tRNA(Ile)).</text>
</comment>
<evidence type="ECO:0000256" key="5">
    <source>
        <dbReference type="ARBA" id="ARBA00022490"/>
    </source>
</evidence>
<keyword evidence="10 15" id="KW-0067">ATP-binding</keyword>
<comment type="catalytic activity">
    <reaction evidence="14 15">
        <text>tRNA(Ile) + L-isoleucine + ATP = L-isoleucyl-tRNA(Ile) + AMP + diphosphate</text>
        <dbReference type="Rhea" id="RHEA:11060"/>
        <dbReference type="Rhea" id="RHEA-COMP:9666"/>
        <dbReference type="Rhea" id="RHEA-COMP:9695"/>
        <dbReference type="ChEBI" id="CHEBI:30616"/>
        <dbReference type="ChEBI" id="CHEBI:33019"/>
        <dbReference type="ChEBI" id="CHEBI:58045"/>
        <dbReference type="ChEBI" id="CHEBI:78442"/>
        <dbReference type="ChEBI" id="CHEBI:78528"/>
        <dbReference type="ChEBI" id="CHEBI:456215"/>
        <dbReference type="EC" id="6.1.1.5"/>
    </reaction>
</comment>
<dbReference type="InterPro" id="IPR009008">
    <property type="entry name" value="Val/Leu/Ile-tRNA-synth_edit"/>
</dbReference>
<evidence type="ECO:0000256" key="7">
    <source>
        <dbReference type="ARBA" id="ARBA00022723"/>
    </source>
</evidence>
<dbReference type="SUPFAM" id="SSF52374">
    <property type="entry name" value="Nucleotidylyl transferase"/>
    <property type="match status" value="1"/>
</dbReference>
<dbReference type="Gene3D" id="3.40.50.620">
    <property type="entry name" value="HUPs"/>
    <property type="match status" value="2"/>
</dbReference>
<dbReference type="NCBIfam" id="TIGR00392">
    <property type="entry name" value="ileS"/>
    <property type="match status" value="1"/>
</dbReference>
<comment type="subcellular location">
    <subcellularLocation>
        <location evidence="2 15">Cytoplasm</location>
    </subcellularLocation>
</comment>
<keyword evidence="19" id="KW-1185">Reference proteome</keyword>
<dbReference type="GO" id="GO:0004822">
    <property type="term" value="F:isoleucine-tRNA ligase activity"/>
    <property type="evidence" value="ECO:0007669"/>
    <property type="project" value="UniProtKB-UniRule"/>
</dbReference>
<dbReference type="GO" id="GO:0005524">
    <property type="term" value="F:ATP binding"/>
    <property type="evidence" value="ECO:0007669"/>
    <property type="project" value="UniProtKB-UniRule"/>
</dbReference>
<sequence>MLQRVDAKEPAKKREDRVLEFWNENQVFKKSETIREGKPEFVFYEGPPTANGKPHPGHVLTRLMKDVYPRYKTMKGFHVERKAGWDTHGLPVEIEIEKKHGISGKKQIQAFGIERFIKECKDSVWTYEKTWRELTERLAYWTDLDNPYMTLTDDYIESVWNILKTVYDKGLLYQGHRVSPYCPHCETTLSSHEVAQGYADVKDLTVTAKFRVTETTSAGAGTDGTDTPTFILAWTTTPWTLPSNVALAVHPDLTYVLIHSAEHDENYWVAEGLKDNFMHEGDTIVDSKKGSDLLGVKYAPVFPYVKVEGKKFEVVTSGHVTDESGTGIVHMAPAFGEDDYRVCQEHGMVYCNFVDLTGRFTDDVTDFAGRFVRDEDVNVDIVKDLAARNVMYEKHKYEHSYPHCWRCDTPLLYYAIDSWFIRMTAVKDEVIQNSQGVNWMPEHIKDGRMGNFLDNLVDWNLSRSRYWGTPLPIWVCDKCGEKECIGSRAELQEKAGHLPSELHKPYIDDITYACSCGGTMHRVPEVIDVWFDSGSMPFAQWHYPFEHQDDFHRLFPADYICEAIDQTRGWFYSLLAISTLMTGKAPYKNVLVLGHVVDETGKKMSKSKGNVIDPFEAFDMHGADALRFYFLVNNQPWNSQRFFHRAVAESKAKFIDLLQNVHAFYALYASIDGFNPAEHNVPVPDRPLMDKWILARTHDTTAKIDKWLDKYDATSAARALQGLVDDLSTWYIRRNRERFWAPGMEADKIAAYLTLYEVLEVVAKLAAPMTPFIAEELYHNVVRSAHPDAPLSVHLTDFPVADPALIDRELIDEMREVLDVVEAGRHLRNETKMKTRQPLSKLYISVGKENLLQKFTEVIKDELNVKELVYAHLDDLATPELFLNLKEVGKDYGKLVPVLNKAAKNAGAEVIAAFREKGEVLLEGQRIGREHAELRFHPKFEGMLTQTGNGFVGLDTTLTPELIEEGFVRELVSKMQMMRKEVNYNVTDRVTFFATGDDEVMKVLRDNATEIAATVLATEFVFDSDADGGDLTKDWDVNGKPLRLTVKK</sequence>
<dbReference type="InterPro" id="IPR014729">
    <property type="entry name" value="Rossmann-like_a/b/a_fold"/>
</dbReference>
<name>A0A9X7VXC2_9BACL</name>
<dbReference type="InterPro" id="IPR023586">
    <property type="entry name" value="Ile-tRNA-ligase_type2"/>
</dbReference>
<keyword evidence="7 15" id="KW-0479">Metal-binding</keyword>
<dbReference type="PANTHER" id="PTHR42780:SF1">
    <property type="entry name" value="ISOLEUCINE--TRNA LIGASE, CYTOPLASMIC"/>
    <property type="match status" value="1"/>
</dbReference>
<protein>
    <recommendedName>
        <fullName evidence="15">Isoleucine--tRNA ligase</fullName>
        <ecNumber evidence="15">6.1.1.5</ecNumber>
    </recommendedName>
    <alternativeName>
        <fullName evidence="15">Isoleucyl-tRNA synthetase</fullName>
        <shortName evidence="15">IleRS</shortName>
    </alternativeName>
</protein>
<evidence type="ECO:0000256" key="4">
    <source>
        <dbReference type="ARBA" id="ARBA00011245"/>
    </source>
</evidence>
<comment type="subunit">
    <text evidence="4 15">Monomer.</text>
</comment>
<proteinExistence type="inferred from homology"/>
<accession>A0A9X7VXC2</accession>
<reference evidence="18 19" key="1">
    <citation type="submission" date="2021-02" db="EMBL/GenBank/DDBJ databases">
        <title>Alicyclobacillus curvatus sp. nov. and Alicyclobacillus mengziensis sp. nov., two acidophilic bacteria isolated from acid mine drainage.</title>
        <authorList>
            <person name="Huang Y."/>
        </authorList>
    </citation>
    <scope>NUCLEOTIDE SEQUENCE [LARGE SCALE GENOMIC DNA]</scope>
    <source>
        <strain evidence="18 19">S30H14</strain>
    </source>
</reference>
<evidence type="ECO:0000259" key="17">
    <source>
        <dbReference type="Pfam" id="PF08264"/>
    </source>
</evidence>
<dbReference type="Proteomes" id="UP000663505">
    <property type="component" value="Chromosome"/>
</dbReference>
<dbReference type="PANTHER" id="PTHR42780">
    <property type="entry name" value="SOLEUCYL-TRNA SYNTHETASE"/>
    <property type="match status" value="1"/>
</dbReference>